<dbReference type="STRING" id="236814.IX39_02940"/>
<dbReference type="RefSeq" id="WP_034676944.1">
    <property type="nucleotide sequence ID" value="NZ_FPAP01000004.1"/>
</dbReference>
<dbReference type="Proteomes" id="UP000028713">
    <property type="component" value="Unassembled WGS sequence"/>
</dbReference>
<evidence type="ECO:0000313" key="4">
    <source>
        <dbReference type="EMBL" id="KFE99635.1"/>
    </source>
</evidence>
<dbReference type="AlphaFoldDB" id="A0A085Z5C2"/>
<accession>A0A085Z5C2</accession>
<gene>
    <name evidence="4" type="ORF">IX39_02940</name>
</gene>
<feature type="domain" description="Peptidase M16 N-terminal" evidence="2">
    <location>
        <begin position="81"/>
        <end position="182"/>
    </location>
</feature>
<dbReference type="EMBL" id="JPRP01000001">
    <property type="protein sequence ID" value="KFE99635.1"/>
    <property type="molecule type" value="Genomic_DNA"/>
</dbReference>
<sequence>MKKQFTYIAVAFLFSGMLSAQKIDINAMPKPGPTPAINIAKPKTFQLKNGMTVMVVENNKLPRVNVSLSMDRQPYFEGPVAGVSEIMADQLGNGTTTLSKDAFNQKIDFLGANLNFSSAGASSNSLSKYFPEVLNLMADAIINPKFSADEITKSKERAIEGLKSSEKSADAIASRVSNALAYGKETSRGEFETEESLKKIQLADVQNVYKKYYAPDNAYLVIVGDVKFDQVKPMVEKAFNNWKKADTKFPALEPAANVAKTEINVVDVPTAVQSVVSVGNLNTLKMKDPNYFPATIANYILGGGGEARLFMNLREKNGFTYGAYSDMSASKYSPSFSAEASVRNEVTDKAVKEFMNEINGISTVKADELANAKAKLKGSFIMALEQPATIARFAVNQKVQDLPADFYTNYLKSIDKVTAADVSNAVKATVMPNQSRIFIAGKASDISEGLEKLGYPVKYYDAYANPVAKPVAQKVDANVTVASVVDKYINAIGGKANLSKISSYTMTAAMSMQGQNIDLKTTKAQGGKEAQTVSAGGMTVQKQVFDGKTGYSEQMGQKVQMTKEEIADNLKNTELFEELGFAKSADYKLTGIEKINGEDSYAIKAGDKAYYYSVKTGLKTGETETVSAQGQTFTVPTTFADYKDVSGVKMPYTITVNQMGMEMVMKVKSYEVNQAKDSDFK</sequence>
<feature type="domain" description="Peptidase M16 C-terminal" evidence="3">
    <location>
        <begin position="199"/>
        <end position="376"/>
    </location>
</feature>
<dbReference type="eggNOG" id="COG0612">
    <property type="taxonomic scope" value="Bacteria"/>
</dbReference>
<proteinExistence type="predicted"/>
<dbReference type="SUPFAM" id="SSF63411">
    <property type="entry name" value="LuxS/MPP-like metallohydrolase"/>
    <property type="match status" value="2"/>
</dbReference>
<keyword evidence="5" id="KW-1185">Reference proteome</keyword>
<comment type="caution">
    <text evidence="4">The sequence shown here is derived from an EMBL/GenBank/DDBJ whole genome shotgun (WGS) entry which is preliminary data.</text>
</comment>
<evidence type="ECO:0000259" key="2">
    <source>
        <dbReference type="Pfam" id="PF00675"/>
    </source>
</evidence>
<organism evidence="4 5">
    <name type="scientific">Chryseobacterium formosense</name>
    <dbReference type="NCBI Taxonomy" id="236814"/>
    <lineage>
        <taxon>Bacteria</taxon>
        <taxon>Pseudomonadati</taxon>
        <taxon>Bacteroidota</taxon>
        <taxon>Flavobacteriia</taxon>
        <taxon>Flavobacteriales</taxon>
        <taxon>Weeksellaceae</taxon>
        <taxon>Chryseobacterium group</taxon>
        <taxon>Chryseobacterium</taxon>
    </lineage>
</organism>
<dbReference type="InterPro" id="IPR050361">
    <property type="entry name" value="MPP/UQCRC_Complex"/>
</dbReference>
<dbReference type="InterPro" id="IPR011765">
    <property type="entry name" value="Pept_M16_N"/>
</dbReference>
<dbReference type="Pfam" id="PF05193">
    <property type="entry name" value="Peptidase_M16_C"/>
    <property type="match status" value="1"/>
</dbReference>
<dbReference type="GO" id="GO:0046872">
    <property type="term" value="F:metal ion binding"/>
    <property type="evidence" value="ECO:0007669"/>
    <property type="project" value="InterPro"/>
</dbReference>
<evidence type="ECO:0000256" key="1">
    <source>
        <dbReference type="SAM" id="SignalP"/>
    </source>
</evidence>
<evidence type="ECO:0000313" key="5">
    <source>
        <dbReference type="Proteomes" id="UP000028713"/>
    </source>
</evidence>
<dbReference type="Gene3D" id="3.30.830.10">
    <property type="entry name" value="Metalloenzyme, LuxS/M16 peptidase-like"/>
    <property type="match status" value="2"/>
</dbReference>
<dbReference type="InterPro" id="IPR007863">
    <property type="entry name" value="Peptidase_M16_C"/>
</dbReference>
<dbReference type="OrthoDB" id="9811314at2"/>
<evidence type="ECO:0000259" key="3">
    <source>
        <dbReference type="Pfam" id="PF05193"/>
    </source>
</evidence>
<dbReference type="PANTHER" id="PTHR11851">
    <property type="entry name" value="METALLOPROTEASE"/>
    <property type="match status" value="1"/>
</dbReference>
<feature type="chain" id="PRO_5001800484" evidence="1">
    <location>
        <begin position="23"/>
        <end position="681"/>
    </location>
</feature>
<reference evidence="4 5" key="1">
    <citation type="submission" date="2014-07" db="EMBL/GenBank/DDBJ databases">
        <title>Genome of Chryseobacterium formosense LMG 24722.</title>
        <authorList>
            <person name="Pipes S.E."/>
            <person name="Stropko S.J."/>
            <person name="Newman J.D."/>
        </authorList>
    </citation>
    <scope>NUCLEOTIDE SEQUENCE [LARGE SCALE GENOMIC DNA]</scope>
    <source>
        <strain evidence="4 5">LMG 24722</strain>
    </source>
</reference>
<keyword evidence="1" id="KW-0732">Signal</keyword>
<name>A0A085Z5C2_9FLAO</name>
<dbReference type="Pfam" id="PF00675">
    <property type="entry name" value="Peptidase_M16"/>
    <property type="match status" value="1"/>
</dbReference>
<protein>
    <submittedName>
        <fullName evidence="4">Peptidase M16</fullName>
    </submittedName>
</protein>
<feature type="signal peptide" evidence="1">
    <location>
        <begin position="1"/>
        <end position="22"/>
    </location>
</feature>
<dbReference type="PANTHER" id="PTHR11851:SF224">
    <property type="entry name" value="PROCESSING PROTEASE"/>
    <property type="match status" value="1"/>
</dbReference>
<dbReference type="InterPro" id="IPR011249">
    <property type="entry name" value="Metalloenz_LuxS/M16"/>
</dbReference>